<evidence type="ECO:0000313" key="17">
    <source>
        <dbReference type="Proteomes" id="UP001209878"/>
    </source>
</evidence>
<dbReference type="InterPro" id="IPR018297">
    <property type="entry name" value="A/G_cyclase_CS"/>
</dbReference>
<keyword evidence="9" id="KW-0460">Magnesium</keyword>
<dbReference type="EC" id="4.6.1.1" evidence="4"/>
<evidence type="ECO:0000256" key="10">
    <source>
        <dbReference type="ARBA" id="ARBA00022989"/>
    </source>
</evidence>
<evidence type="ECO:0000256" key="12">
    <source>
        <dbReference type="ARBA" id="ARBA00023136"/>
    </source>
</evidence>
<dbReference type="CDD" id="cd07302">
    <property type="entry name" value="CHD"/>
    <property type="match status" value="1"/>
</dbReference>
<proteinExistence type="inferred from homology"/>
<evidence type="ECO:0000256" key="11">
    <source>
        <dbReference type="ARBA" id="ARBA00022998"/>
    </source>
</evidence>
<evidence type="ECO:0000256" key="3">
    <source>
        <dbReference type="ARBA" id="ARBA00004141"/>
    </source>
</evidence>
<dbReference type="Proteomes" id="UP001209878">
    <property type="component" value="Unassembled WGS sequence"/>
</dbReference>
<evidence type="ECO:0000259" key="15">
    <source>
        <dbReference type="PROSITE" id="PS50125"/>
    </source>
</evidence>
<dbReference type="GO" id="GO:0046872">
    <property type="term" value="F:metal ion binding"/>
    <property type="evidence" value="ECO:0007669"/>
    <property type="project" value="UniProtKB-KW"/>
</dbReference>
<evidence type="ECO:0000256" key="5">
    <source>
        <dbReference type="ARBA" id="ARBA00022692"/>
    </source>
</evidence>
<dbReference type="Gene3D" id="3.30.70.1230">
    <property type="entry name" value="Nucleotide cyclase"/>
    <property type="match status" value="1"/>
</dbReference>
<keyword evidence="8" id="KW-0067">ATP-binding</keyword>
<dbReference type="InterPro" id="IPR029787">
    <property type="entry name" value="Nucleotide_cyclase"/>
</dbReference>
<evidence type="ECO:0000256" key="7">
    <source>
        <dbReference type="ARBA" id="ARBA00022741"/>
    </source>
</evidence>
<dbReference type="PROSITE" id="PS50125">
    <property type="entry name" value="GUANYLATE_CYCLASE_2"/>
    <property type="match status" value="1"/>
</dbReference>
<dbReference type="AlphaFoldDB" id="A0AAD9N7P2"/>
<evidence type="ECO:0000313" key="16">
    <source>
        <dbReference type="EMBL" id="KAK2157149.1"/>
    </source>
</evidence>
<protein>
    <recommendedName>
        <fullName evidence="4">adenylate cyclase</fullName>
        <ecNumber evidence="4">4.6.1.1</ecNumber>
    </recommendedName>
</protein>
<sequence length="85" mass="9502">MGLDMIDVLREFRAEHGTDIDLRVGVHTGTVHIGILGLRKWQFDIFSDDVNTAAILEATGNAGYEFDEYTLYSVVTIACWSSVTY</sequence>
<dbReference type="PROSITE" id="PS00452">
    <property type="entry name" value="GUANYLATE_CYCLASE_1"/>
    <property type="match status" value="1"/>
</dbReference>
<evidence type="ECO:0000256" key="1">
    <source>
        <dbReference type="ARBA" id="ARBA00001593"/>
    </source>
</evidence>
<dbReference type="GO" id="GO:0005524">
    <property type="term" value="F:ATP binding"/>
    <property type="evidence" value="ECO:0007669"/>
    <property type="project" value="UniProtKB-KW"/>
</dbReference>
<keyword evidence="7" id="KW-0547">Nucleotide-binding</keyword>
<keyword evidence="11" id="KW-0115">cAMP biosynthesis</keyword>
<dbReference type="PANTHER" id="PTHR45627:SF12">
    <property type="entry name" value="ADENYLATE CYCLASE TYPE 2"/>
    <property type="match status" value="1"/>
</dbReference>
<dbReference type="GO" id="GO:0035556">
    <property type="term" value="P:intracellular signal transduction"/>
    <property type="evidence" value="ECO:0007669"/>
    <property type="project" value="InterPro"/>
</dbReference>
<dbReference type="GO" id="GO:0004016">
    <property type="term" value="F:adenylate cyclase activity"/>
    <property type="evidence" value="ECO:0007669"/>
    <property type="project" value="UniProtKB-EC"/>
</dbReference>
<comment type="similarity">
    <text evidence="14">Belongs to the adenylyl cyclase class-4/guanylyl cyclase family.</text>
</comment>
<keyword evidence="6" id="KW-0479">Metal-binding</keyword>
<keyword evidence="5" id="KW-0812">Transmembrane</keyword>
<keyword evidence="10" id="KW-1133">Transmembrane helix</keyword>
<comment type="caution">
    <text evidence="16">The sequence shown here is derived from an EMBL/GenBank/DDBJ whole genome shotgun (WGS) entry which is preliminary data.</text>
</comment>
<dbReference type="EMBL" id="JAODUO010001902">
    <property type="protein sequence ID" value="KAK2157149.1"/>
    <property type="molecule type" value="Genomic_DNA"/>
</dbReference>
<evidence type="ECO:0000256" key="6">
    <source>
        <dbReference type="ARBA" id="ARBA00022723"/>
    </source>
</evidence>
<comment type="catalytic activity">
    <reaction evidence="1">
        <text>ATP = 3',5'-cyclic AMP + diphosphate</text>
        <dbReference type="Rhea" id="RHEA:15389"/>
        <dbReference type="ChEBI" id="CHEBI:30616"/>
        <dbReference type="ChEBI" id="CHEBI:33019"/>
        <dbReference type="ChEBI" id="CHEBI:58165"/>
        <dbReference type="EC" id="4.6.1.1"/>
    </reaction>
</comment>
<organism evidence="16 17">
    <name type="scientific">Ridgeia piscesae</name>
    <name type="common">Tubeworm</name>
    <dbReference type="NCBI Taxonomy" id="27915"/>
    <lineage>
        <taxon>Eukaryota</taxon>
        <taxon>Metazoa</taxon>
        <taxon>Spiralia</taxon>
        <taxon>Lophotrochozoa</taxon>
        <taxon>Annelida</taxon>
        <taxon>Polychaeta</taxon>
        <taxon>Sedentaria</taxon>
        <taxon>Canalipalpata</taxon>
        <taxon>Sabellida</taxon>
        <taxon>Siboglinidae</taxon>
        <taxon>Ridgeia</taxon>
    </lineage>
</organism>
<evidence type="ECO:0000256" key="4">
    <source>
        <dbReference type="ARBA" id="ARBA00012201"/>
    </source>
</evidence>
<feature type="domain" description="Guanylate cyclase" evidence="15">
    <location>
        <begin position="1"/>
        <end position="57"/>
    </location>
</feature>
<keyword evidence="13 14" id="KW-0456">Lyase</keyword>
<dbReference type="GO" id="GO:0007189">
    <property type="term" value="P:adenylate cyclase-activating G protein-coupled receptor signaling pathway"/>
    <property type="evidence" value="ECO:0007669"/>
    <property type="project" value="TreeGrafter"/>
</dbReference>
<gene>
    <name evidence="16" type="ORF">NP493_1902g00022</name>
</gene>
<evidence type="ECO:0000256" key="13">
    <source>
        <dbReference type="ARBA" id="ARBA00023239"/>
    </source>
</evidence>
<accession>A0AAD9N7P2</accession>
<reference evidence="16" key="1">
    <citation type="journal article" date="2023" name="Mol. Biol. Evol.">
        <title>Third-Generation Sequencing Reveals the Adaptive Role of the Epigenome in Three Deep-Sea Polychaetes.</title>
        <authorList>
            <person name="Perez M."/>
            <person name="Aroh O."/>
            <person name="Sun Y."/>
            <person name="Lan Y."/>
            <person name="Juniper S.K."/>
            <person name="Young C.R."/>
            <person name="Angers B."/>
            <person name="Qian P.Y."/>
        </authorList>
    </citation>
    <scope>NUCLEOTIDE SEQUENCE</scope>
    <source>
        <strain evidence="16">R07B-5</strain>
    </source>
</reference>
<evidence type="ECO:0000256" key="14">
    <source>
        <dbReference type="RuleBase" id="RU000405"/>
    </source>
</evidence>
<dbReference type="PANTHER" id="PTHR45627">
    <property type="entry name" value="ADENYLATE CYCLASE TYPE 1"/>
    <property type="match status" value="1"/>
</dbReference>
<evidence type="ECO:0000256" key="8">
    <source>
        <dbReference type="ARBA" id="ARBA00022840"/>
    </source>
</evidence>
<name>A0AAD9N7P2_RIDPI</name>
<dbReference type="GO" id="GO:0006171">
    <property type="term" value="P:cAMP biosynthetic process"/>
    <property type="evidence" value="ECO:0007669"/>
    <property type="project" value="UniProtKB-KW"/>
</dbReference>
<dbReference type="InterPro" id="IPR001054">
    <property type="entry name" value="A/G_cyclase"/>
</dbReference>
<dbReference type="SUPFAM" id="SSF55073">
    <property type="entry name" value="Nucleotide cyclase"/>
    <property type="match status" value="1"/>
</dbReference>
<comment type="subcellular location">
    <subcellularLocation>
        <location evidence="3">Membrane</location>
        <topology evidence="3">Multi-pass membrane protein</topology>
    </subcellularLocation>
</comment>
<dbReference type="Pfam" id="PF00211">
    <property type="entry name" value="Guanylate_cyc"/>
    <property type="match status" value="1"/>
</dbReference>
<evidence type="ECO:0000256" key="9">
    <source>
        <dbReference type="ARBA" id="ARBA00022842"/>
    </source>
</evidence>
<keyword evidence="12" id="KW-0472">Membrane</keyword>
<comment type="cofactor">
    <cofactor evidence="2">
        <name>Mg(2+)</name>
        <dbReference type="ChEBI" id="CHEBI:18420"/>
    </cofactor>
</comment>
<dbReference type="GO" id="GO:0005886">
    <property type="term" value="C:plasma membrane"/>
    <property type="evidence" value="ECO:0007669"/>
    <property type="project" value="TreeGrafter"/>
</dbReference>
<evidence type="ECO:0000256" key="2">
    <source>
        <dbReference type="ARBA" id="ARBA00001946"/>
    </source>
</evidence>
<keyword evidence="17" id="KW-1185">Reference proteome</keyword>